<proteinExistence type="predicted"/>
<sequence length="297" mass="32524">MLFDELSTQRIVRVRPEPPDVALALVQRELSRANAAAAPEAAAAASTAAPLSSALPAPALPDCPALPACLKTEASLRFDTRAHDLRGAAVRLLAKPRRGIGSFPAASRSGAPELEDFAPHGDVFRRFKVQQALYREVGKDAPFLAAYERLVRDVILPHLRSRLEGAEEEGEPEFHYQFPPTLRVQPGPSHEHGPLHADKDYGHQAGEVNFWLPLTSLERTRTTLHVETSPGRGDFHPLLLDYGDAAAFHGCLCRHHAPANPTPFTRVSIDFRVGVSPHFDPGWRAEGVKALHGWRKA</sequence>
<keyword evidence="2" id="KW-1185">Reference proteome</keyword>
<organism evidence="1 2">
    <name type="scientific">Emiliania huxleyi (strain CCMP1516)</name>
    <dbReference type="NCBI Taxonomy" id="280463"/>
    <lineage>
        <taxon>Eukaryota</taxon>
        <taxon>Haptista</taxon>
        <taxon>Haptophyta</taxon>
        <taxon>Prymnesiophyceae</taxon>
        <taxon>Isochrysidales</taxon>
        <taxon>Noelaerhabdaceae</taxon>
        <taxon>Emiliania</taxon>
    </lineage>
</organism>
<dbReference type="AlphaFoldDB" id="A0A0D3K407"/>
<evidence type="ECO:0000313" key="2">
    <source>
        <dbReference type="Proteomes" id="UP000013827"/>
    </source>
</evidence>
<dbReference type="SUPFAM" id="SSF51197">
    <property type="entry name" value="Clavaminate synthase-like"/>
    <property type="match status" value="1"/>
</dbReference>
<dbReference type="eggNOG" id="ENOG502SSGY">
    <property type="taxonomic scope" value="Eukaryota"/>
</dbReference>
<reference evidence="2" key="1">
    <citation type="journal article" date="2013" name="Nature">
        <title>Pan genome of the phytoplankton Emiliania underpins its global distribution.</title>
        <authorList>
            <person name="Read B.A."/>
            <person name="Kegel J."/>
            <person name="Klute M.J."/>
            <person name="Kuo A."/>
            <person name="Lefebvre S.C."/>
            <person name="Maumus F."/>
            <person name="Mayer C."/>
            <person name="Miller J."/>
            <person name="Monier A."/>
            <person name="Salamov A."/>
            <person name="Young J."/>
            <person name="Aguilar M."/>
            <person name="Claverie J.M."/>
            <person name="Frickenhaus S."/>
            <person name="Gonzalez K."/>
            <person name="Herman E.K."/>
            <person name="Lin Y.C."/>
            <person name="Napier J."/>
            <person name="Ogata H."/>
            <person name="Sarno A.F."/>
            <person name="Shmutz J."/>
            <person name="Schroeder D."/>
            <person name="de Vargas C."/>
            <person name="Verret F."/>
            <person name="von Dassow P."/>
            <person name="Valentin K."/>
            <person name="Van de Peer Y."/>
            <person name="Wheeler G."/>
            <person name="Dacks J.B."/>
            <person name="Delwiche C.F."/>
            <person name="Dyhrman S.T."/>
            <person name="Glockner G."/>
            <person name="John U."/>
            <person name="Richards T."/>
            <person name="Worden A.Z."/>
            <person name="Zhang X."/>
            <person name="Grigoriev I.V."/>
            <person name="Allen A.E."/>
            <person name="Bidle K."/>
            <person name="Borodovsky M."/>
            <person name="Bowler C."/>
            <person name="Brownlee C."/>
            <person name="Cock J.M."/>
            <person name="Elias M."/>
            <person name="Gladyshev V.N."/>
            <person name="Groth M."/>
            <person name="Guda C."/>
            <person name="Hadaegh A."/>
            <person name="Iglesias-Rodriguez M.D."/>
            <person name="Jenkins J."/>
            <person name="Jones B.M."/>
            <person name="Lawson T."/>
            <person name="Leese F."/>
            <person name="Lindquist E."/>
            <person name="Lobanov A."/>
            <person name="Lomsadze A."/>
            <person name="Malik S.B."/>
            <person name="Marsh M.E."/>
            <person name="Mackinder L."/>
            <person name="Mock T."/>
            <person name="Mueller-Roeber B."/>
            <person name="Pagarete A."/>
            <person name="Parker M."/>
            <person name="Probert I."/>
            <person name="Quesneville H."/>
            <person name="Raines C."/>
            <person name="Rensing S.A."/>
            <person name="Riano-Pachon D.M."/>
            <person name="Richier S."/>
            <person name="Rokitta S."/>
            <person name="Shiraiwa Y."/>
            <person name="Soanes D.M."/>
            <person name="van der Giezen M."/>
            <person name="Wahlund T.M."/>
            <person name="Williams B."/>
            <person name="Wilson W."/>
            <person name="Wolfe G."/>
            <person name="Wurch L.L."/>
        </authorList>
    </citation>
    <scope>NUCLEOTIDE SEQUENCE</scope>
</reference>
<evidence type="ECO:0008006" key="3">
    <source>
        <dbReference type="Google" id="ProtNLM"/>
    </source>
</evidence>
<dbReference type="KEGG" id="ehx:EMIHUDRAFT_232846"/>
<name>A0A0D3K407_EMIH1</name>
<accession>A0A0D3K407</accession>
<evidence type="ECO:0000313" key="1">
    <source>
        <dbReference type="EnsemblProtists" id="EOD30492"/>
    </source>
</evidence>
<dbReference type="OMA" id="PANESAC"/>
<dbReference type="RefSeq" id="XP_005782921.1">
    <property type="nucleotide sequence ID" value="XM_005782864.1"/>
</dbReference>
<protein>
    <recommendedName>
        <fullName evidence="3">Fe2OG dioxygenase domain-containing protein</fullName>
    </recommendedName>
</protein>
<dbReference type="EnsemblProtists" id="EOD30492">
    <property type="protein sequence ID" value="EOD30492"/>
    <property type="gene ID" value="EMIHUDRAFT_232846"/>
</dbReference>
<dbReference type="PaxDb" id="2903-EOD30492"/>
<reference evidence="1" key="2">
    <citation type="submission" date="2024-10" db="UniProtKB">
        <authorList>
            <consortium name="EnsemblProtists"/>
        </authorList>
    </citation>
    <scope>IDENTIFICATION</scope>
</reference>
<dbReference type="HOGENOM" id="CLU_938258_0_0_1"/>
<dbReference type="Proteomes" id="UP000013827">
    <property type="component" value="Unassembled WGS sequence"/>
</dbReference>
<dbReference type="GeneID" id="17275765"/>